<evidence type="ECO:0000313" key="2">
    <source>
        <dbReference type="Proteomes" id="UP000002892"/>
    </source>
</evidence>
<dbReference type="RefSeq" id="WP_014827010.1">
    <property type="nucleotide sequence ID" value="NC_018068.1"/>
</dbReference>
<name>I4D5D2_DESAJ</name>
<dbReference type="AlphaFoldDB" id="I4D5D2"/>
<protein>
    <submittedName>
        <fullName evidence="1">Uncharacterized protein</fullName>
    </submittedName>
</protein>
<dbReference type="HOGENOM" id="CLU_2492721_0_0_9"/>
<dbReference type="KEGG" id="dai:Desaci_2031"/>
<accession>I4D5D2</accession>
<sequence length="86" mass="10425">MTTTKEEVIKILSQTYDECKKQNYSYFMREKIPNLNELMFKLRYLEDEKLIKYLDADDGLPYGMFKFRITSKGIDFYENEIKKVTE</sequence>
<dbReference type="STRING" id="646529.Desaci_2031"/>
<gene>
    <name evidence="1" type="ordered locus">Desaci_2031</name>
</gene>
<reference evidence="1 2" key="1">
    <citation type="journal article" date="2012" name="J. Bacteriol.">
        <title>Complete genome sequences of Desulfosporosinus orientis DSM765T, Desulfosporosinus youngiae DSM17734T, Desulfosporosinus meridiei DSM13257T, and Desulfosporosinus acidiphilus DSM22704T.</title>
        <authorList>
            <person name="Pester M."/>
            <person name="Brambilla E."/>
            <person name="Alazard D."/>
            <person name="Rattei T."/>
            <person name="Weinmaier T."/>
            <person name="Han J."/>
            <person name="Lucas S."/>
            <person name="Lapidus A."/>
            <person name="Cheng J.F."/>
            <person name="Goodwin L."/>
            <person name="Pitluck S."/>
            <person name="Peters L."/>
            <person name="Ovchinnikova G."/>
            <person name="Teshima H."/>
            <person name="Detter J.C."/>
            <person name="Han C.S."/>
            <person name="Tapia R."/>
            <person name="Land M.L."/>
            <person name="Hauser L."/>
            <person name="Kyrpides N.C."/>
            <person name="Ivanova N.N."/>
            <person name="Pagani I."/>
            <person name="Huntmann M."/>
            <person name="Wei C.L."/>
            <person name="Davenport K.W."/>
            <person name="Daligault H."/>
            <person name="Chain P.S."/>
            <person name="Chen A."/>
            <person name="Mavromatis K."/>
            <person name="Markowitz V."/>
            <person name="Szeto E."/>
            <person name="Mikhailova N."/>
            <person name="Pati A."/>
            <person name="Wagner M."/>
            <person name="Woyke T."/>
            <person name="Ollivier B."/>
            <person name="Klenk H.P."/>
            <person name="Spring S."/>
            <person name="Loy A."/>
        </authorList>
    </citation>
    <scope>NUCLEOTIDE SEQUENCE [LARGE SCALE GENOMIC DNA]</scope>
    <source>
        <strain evidence="2">DSM 22704 / JCM 16185 / SJ4</strain>
    </source>
</reference>
<keyword evidence="2" id="KW-1185">Reference proteome</keyword>
<dbReference type="Proteomes" id="UP000002892">
    <property type="component" value="Chromosome"/>
</dbReference>
<evidence type="ECO:0000313" key="1">
    <source>
        <dbReference type="EMBL" id="AFM41006.1"/>
    </source>
</evidence>
<dbReference type="EMBL" id="CP003639">
    <property type="protein sequence ID" value="AFM41006.1"/>
    <property type="molecule type" value="Genomic_DNA"/>
</dbReference>
<proteinExistence type="predicted"/>
<organism evidence="1 2">
    <name type="scientific">Desulfosporosinus acidiphilus (strain DSM 22704 / JCM 16185 / SJ4)</name>
    <dbReference type="NCBI Taxonomy" id="646529"/>
    <lineage>
        <taxon>Bacteria</taxon>
        <taxon>Bacillati</taxon>
        <taxon>Bacillota</taxon>
        <taxon>Clostridia</taxon>
        <taxon>Eubacteriales</taxon>
        <taxon>Desulfitobacteriaceae</taxon>
        <taxon>Desulfosporosinus</taxon>
    </lineage>
</organism>